<protein>
    <submittedName>
        <fullName evidence="1">Uncharacterized protein</fullName>
    </submittedName>
</protein>
<dbReference type="RefSeq" id="WP_338825261.1">
    <property type="nucleotide sequence ID" value="NZ_CP147708.1"/>
</dbReference>
<reference evidence="1" key="1">
    <citation type="journal article" date="2021" name="Int. J. Syst. Evol. Microbiol.">
        <title>Bradyrhizobium septentrionale sp. nov. (sv. septentrionale) and Bradyrhizobium quebecense sp. nov. (sv. septentrionale) associated with legumes native to Canada possess rearranged symbiosis genes and numerous insertion sequences.</title>
        <authorList>
            <person name="Bromfield E.S.P."/>
            <person name="Cloutier S."/>
        </authorList>
    </citation>
    <scope>NUCLEOTIDE SEQUENCE</scope>
    <source>
        <strain evidence="1">5S5</strain>
    </source>
</reference>
<evidence type="ECO:0000313" key="1">
    <source>
        <dbReference type="EMBL" id="WXC84629.1"/>
    </source>
</evidence>
<sequence>MGRHPGPAGRRIQQPDPGHRLIAERWSEDVSEDVARELQRRCDLQMTDVPSALAAFVDRCIGDRRQLSLRLVSR</sequence>
<gene>
    <name evidence="1" type="ORF">WDK88_09125</name>
</gene>
<name>A0ABZ2PBN6_9BRAD</name>
<reference evidence="1" key="2">
    <citation type="submission" date="2024-03" db="EMBL/GenBank/DDBJ databases">
        <authorList>
            <person name="Bromfield E.S.P."/>
            <person name="Cloutier S."/>
        </authorList>
    </citation>
    <scope>NUCLEOTIDE SEQUENCE</scope>
    <source>
        <strain evidence="1">5S5</strain>
    </source>
</reference>
<proteinExistence type="predicted"/>
<evidence type="ECO:0000313" key="2">
    <source>
        <dbReference type="Proteomes" id="UP001432046"/>
    </source>
</evidence>
<dbReference type="Proteomes" id="UP001432046">
    <property type="component" value="Chromosome"/>
</dbReference>
<keyword evidence="2" id="KW-1185">Reference proteome</keyword>
<organism evidence="1 2">
    <name type="scientific">Bradyrhizobium septentrionale</name>
    <dbReference type="NCBI Taxonomy" id="1404411"/>
    <lineage>
        <taxon>Bacteria</taxon>
        <taxon>Pseudomonadati</taxon>
        <taxon>Pseudomonadota</taxon>
        <taxon>Alphaproteobacteria</taxon>
        <taxon>Hyphomicrobiales</taxon>
        <taxon>Nitrobacteraceae</taxon>
        <taxon>Bradyrhizobium</taxon>
    </lineage>
</organism>
<accession>A0ABZ2PBN6</accession>
<dbReference type="EMBL" id="CP147711">
    <property type="protein sequence ID" value="WXC84629.1"/>
    <property type="molecule type" value="Genomic_DNA"/>
</dbReference>